<dbReference type="OrthoDB" id="9790614at2"/>
<dbReference type="Pfam" id="PF08402">
    <property type="entry name" value="TOBE_2"/>
    <property type="match status" value="1"/>
</dbReference>
<keyword evidence="1 7" id="KW-0813">Transport</keyword>
<comment type="similarity">
    <text evidence="7">Belongs to the ABC transporter superfamily. Spermidine/putrescine importer (TC 3.A.1.11.1) family.</text>
</comment>
<comment type="caution">
    <text evidence="9">The sequence shown here is derived from an EMBL/GenBank/DDBJ whole genome shotgun (WGS) entry which is preliminary data.</text>
</comment>
<keyword evidence="2 7" id="KW-1003">Cell membrane</keyword>
<dbReference type="NCBIfam" id="TIGR01187">
    <property type="entry name" value="potA"/>
    <property type="match status" value="1"/>
</dbReference>
<dbReference type="InterPro" id="IPR003439">
    <property type="entry name" value="ABC_transporter-like_ATP-bd"/>
</dbReference>
<keyword evidence="5 7" id="KW-1278">Translocase</keyword>
<dbReference type="GO" id="GO:0005524">
    <property type="term" value="F:ATP binding"/>
    <property type="evidence" value="ECO:0007669"/>
    <property type="project" value="UniProtKB-KW"/>
</dbReference>
<dbReference type="InterPro" id="IPR005893">
    <property type="entry name" value="PotA-like"/>
</dbReference>
<dbReference type="SUPFAM" id="SSF50331">
    <property type="entry name" value="MOP-like"/>
    <property type="match status" value="1"/>
</dbReference>
<evidence type="ECO:0000256" key="7">
    <source>
        <dbReference type="RuleBase" id="RU364083"/>
    </source>
</evidence>
<dbReference type="Proteomes" id="UP000295783">
    <property type="component" value="Unassembled WGS sequence"/>
</dbReference>
<evidence type="ECO:0000313" key="9">
    <source>
        <dbReference type="EMBL" id="TDQ86453.1"/>
    </source>
</evidence>
<reference evidence="9 10" key="1">
    <citation type="submission" date="2019-03" db="EMBL/GenBank/DDBJ databases">
        <title>Genomic Encyclopedia of Type Strains, Phase III (KMG-III): the genomes of soil and plant-associated and newly described type strains.</title>
        <authorList>
            <person name="Whitman W."/>
        </authorList>
    </citation>
    <scope>NUCLEOTIDE SEQUENCE [LARGE SCALE GENOMIC DNA]</scope>
    <source>
        <strain evidence="9 10">CGMCC 1.7660</strain>
    </source>
</reference>
<dbReference type="InterPro" id="IPR008995">
    <property type="entry name" value="Mo/tungstate-bd_C_term_dom"/>
</dbReference>
<dbReference type="Gene3D" id="2.40.50.100">
    <property type="match status" value="1"/>
</dbReference>
<dbReference type="InterPro" id="IPR003593">
    <property type="entry name" value="AAA+_ATPase"/>
</dbReference>
<evidence type="ECO:0000256" key="6">
    <source>
        <dbReference type="ARBA" id="ARBA00023136"/>
    </source>
</evidence>
<organism evidence="9 10">
    <name type="scientific">Dongia mobilis</name>
    <dbReference type="NCBI Taxonomy" id="578943"/>
    <lineage>
        <taxon>Bacteria</taxon>
        <taxon>Pseudomonadati</taxon>
        <taxon>Pseudomonadota</taxon>
        <taxon>Alphaproteobacteria</taxon>
        <taxon>Rhodospirillales</taxon>
        <taxon>Dongiaceae</taxon>
        <taxon>Dongia</taxon>
    </lineage>
</organism>
<accession>A0A4R6WWH9</accession>
<evidence type="ECO:0000259" key="8">
    <source>
        <dbReference type="PROSITE" id="PS50893"/>
    </source>
</evidence>
<evidence type="ECO:0000256" key="3">
    <source>
        <dbReference type="ARBA" id="ARBA00022741"/>
    </source>
</evidence>
<dbReference type="AlphaFoldDB" id="A0A4R6WWH9"/>
<name>A0A4R6WWH9_9PROT</name>
<dbReference type="PROSITE" id="PS00211">
    <property type="entry name" value="ABC_TRANSPORTER_1"/>
    <property type="match status" value="1"/>
</dbReference>
<dbReference type="SUPFAM" id="SSF52540">
    <property type="entry name" value="P-loop containing nucleoside triphosphate hydrolases"/>
    <property type="match status" value="1"/>
</dbReference>
<evidence type="ECO:0000256" key="5">
    <source>
        <dbReference type="ARBA" id="ARBA00022967"/>
    </source>
</evidence>
<dbReference type="EMBL" id="SNYW01000001">
    <property type="protein sequence ID" value="TDQ86453.1"/>
    <property type="molecule type" value="Genomic_DNA"/>
</dbReference>
<keyword evidence="3 7" id="KW-0547">Nucleotide-binding</keyword>
<keyword evidence="4 7" id="KW-0067">ATP-binding</keyword>
<comment type="catalytic activity">
    <reaction evidence="7">
        <text>ATP + H2O + polyamine-[polyamine-binding protein]Side 1 = ADP + phosphate + polyamineSide 2 + [polyamine-binding protein]Side 1.</text>
        <dbReference type="EC" id="7.6.2.11"/>
    </reaction>
</comment>
<protein>
    <recommendedName>
        <fullName evidence="7">Spermidine/putrescine import ATP-binding protein PotA</fullName>
        <ecNumber evidence="7">7.6.2.11</ecNumber>
    </recommendedName>
</protein>
<dbReference type="GO" id="GO:0016887">
    <property type="term" value="F:ATP hydrolysis activity"/>
    <property type="evidence" value="ECO:0007669"/>
    <property type="project" value="InterPro"/>
</dbReference>
<feature type="domain" description="ABC transporter" evidence="8">
    <location>
        <begin position="5"/>
        <end position="235"/>
    </location>
</feature>
<dbReference type="GO" id="GO:0043190">
    <property type="term" value="C:ATP-binding cassette (ABC) transporter complex"/>
    <property type="evidence" value="ECO:0007669"/>
    <property type="project" value="InterPro"/>
</dbReference>
<comment type="subunit">
    <text evidence="7">The complex is composed of two ATP-binding proteins (PotA), two transmembrane proteins (PotB and PotC) and a solute-binding protein (PotD).</text>
</comment>
<dbReference type="InterPro" id="IPR013611">
    <property type="entry name" value="Transp-assoc_OB_typ2"/>
</dbReference>
<dbReference type="PANTHER" id="PTHR42781:SF4">
    <property type="entry name" value="SPERMIDINE_PUTRESCINE IMPORT ATP-BINDING PROTEIN POTA"/>
    <property type="match status" value="1"/>
</dbReference>
<dbReference type="SMART" id="SM00382">
    <property type="entry name" value="AAA"/>
    <property type="match status" value="1"/>
</dbReference>
<sequence>MSALLEVAGVSKSFGPVKAVDNIDLTIGANEFFALLGPSGCGKTTLLRMIAGFEMPDQGRIILAGQDITGVKANKRPINLMFQSYALFPHMTVAGNVAYGLEMEGMRGAELDRRVAEALDLVQLSPLAKRKPAQLSGGQKQRVALARALVKRPQLLLLDEPLGALDKKLREQMQIELKRLQQETGIAFLVVTHDQEEALTMADRIALLKAGRVAQLDAPRALYERPSSRFVADFIGQMNFLAGEVTAAGLEIPGLGCFGAVNLADHAIGTRAELAIRPERVELLDGAVSGAIAAHVSGLAYLGQDLILHLSIAGRAQPLVARVPAANPLSTRLRQGLDLWCRWPAEHSLVLSE</sequence>
<evidence type="ECO:0000256" key="4">
    <source>
        <dbReference type="ARBA" id="ARBA00022840"/>
    </source>
</evidence>
<dbReference type="InterPro" id="IPR017871">
    <property type="entry name" value="ABC_transporter-like_CS"/>
</dbReference>
<dbReference type="PROSITE" id="PS50893">
    <property type="entry name" value="ABC_TRANSPORTER_2"/>
    <property type="match status" value="1"/>
</dbReference>
<keyword evidence="6 7" id="KW-0472">Membrane</keyword>
<evidence type="ECO:0000256" key="2">
    <source>
        <dbReference type="ARBA" id="ARBA00022475"/>
    </source>
</evidence>
<dbReference type="RefSeq" id="WP_133611564.1">
    <property type="nucleotide sequence ID" value="NZ_SNYW01000001.1"/>
</dbReference>
<comment type="function">
    <text evidence="7">Part of the ABC transporter complex PotABCD involved in spermidine/putrescine import. Responsible for energy coupling to the transport system.</text>
</comment>
<dbReference type="InterPro" id="IPR050093">
    <property type="entry name" value="ABC_SmlMolc_Importer"/>
</dbReference>
<dbReference type="EC" id="7.6.2.11" evidence="7"/>
<dbReference type="GO" id="GO:0015847">
    <property type="term" value="P:putrescine transport"/>
    <property type="evidence" value="ECO:0007669"/>
    <property type="project" value="UniProtKB-ARBA"/>
</dbReference>
<gene>
    <name evidence="7" type="primary">potA</name>
    <name evidence="9" type="ORF">A8950_0145</name>
</gene>
<dbReference type="Gene3D" id="3.40.50.300">
    <property type="entry name" value="P-loop containing nucleotide triphosphate hydrolases"/>
    <property type="match status" value="1"/>
</dbReference>
<proteinExistence type="inferred from homology"/>
<dbReference type="Pfam" id="PF00005">
    <property type="entry name" value="ABC_tran"/>
    <property type="match status" value="1"/>
</dbReference>
<dbReference type="PANTHER" id="PTHR42781">
    <property type="entry name" value="SPERMIDINE/PUTRESCINE IMPORT ATP-BINDING PROTEIN POTA"/>
    <property type="match status" value="1"/>
</dbReference>
<dbReference type="GO" id="GO:0015417">
    <property type="term" value="F:ABC-type polyamine transporter activity"/>
    <property type="evidence" value="ECO:0007669"/>
    <property type="project" value="UniProtKB-EC"/>
</dbReference>
<evidence type="ECO:0000256" key="1">
    <source>
        <dbReference type="ARBA" id="ARBA00022448"/>
    </source>
</evidence>
<dbReference type="InterPro" id="IPR027417">
    <property type="entry name" value="P-loop_NTPase"/>
</dbReference>
<evidence type="ECO:0000313" key="10">
    <source>
        <dbReference type="Proteomes" id="UP000295783"/>
    </source>
</evidence>
<dbReference type="FunFam" id="3.40.50.300:FF:000133">
    <property type="entry name" value="Spermidine/putrescine import ATP-binding protein PotA"/>
    <property type="match status" value="1"/>
</dbReference>
<keyword evidence="10" id="KW-1185">Reference proteome</keyword>